<dbReference type="Proteomes" id="UP000193920">
    <property type="component" value="Unassembled WGS sequence"/>
</dbReference>
<dbReference type="OrthoDB" id="407630at2759"/>
<proteinExistence type="predicted"/>
<dbReference type="PROSITE" id="PS50904">
    <property type="entry name" value="PRELI_MSF1"/>
    <property type="match status" value="1"/>
</dbReference>
<evidence type="ECO:0000259" key="1">
    <source>
        <dbReference type="PROSITE" id="PS50904"/>
    </source>
</evidence>
<dbReference type="STRING" id="1754190.A0A1Y2ETS6"/>
<dbReference type="Pfam" id="PF04707">
    <property type="entry name" value="PRELI"/>
    <property type="match status" value="1"/>
</dbReference>
<dbReference type="EMBL" id="MCOG01000030">
    <property type="protein sequence ID" value="ORY74255.1"/>
    <property type="molecule type" value="Genomic_DNA"/>
</dbReference>
<sequence length="182" mass="20622">MKLFEIVHKIPHPWSQVTQAHWEKYPNDHSAHIISVDTIERYVDDDGILHTTRLLSGKQKIPKILARIFNSSDVAYFHEVSTLDPKTHVLHAETVNLSFSNLILIEEGLTLKKNPEDPENNTLFIQQARISAKGVLSGIAKYTEEFSAKTFKANAANGRKGLEQVINRIKLREQQQQAALMG</sequence>
<name>A0A1Y2ETS6_9FUNG</name>
<comment type="caution">
    <text evidence="2">The sequence shown here is derived from an EMBL/GenBank/DDBJ whole genome shotgun (WGS) entry which is preliminary data.</text>
</comment>
<evidence type="ECO:0000313" key="2">
    <source>
        <dbReference type="EMBL" id="ORY74255.1"/>
    </source>
</evidence>
<gene>
    <name evidence="2" type="ORF">LY90DRAFT_402049</name>
</gene>
<organism evidence="2 3">
    <name type="scientific">Neocallimastix californiae</name>
    <dbReference type="NCBI Taxonomy" id="1754190"/>
    <lineage>
        <taxon>Eukaryota</taxon>
        <taxon>Fungi</taxon>
        <taxon>Fungi incertae sedis</taxon>
        <taxon>Chytridiomycota</taxon>
        <taxon>Chytridiomycota incertae sedis</taxon>
        <taxon>Neocallimastigomycetes</taxon>
        <taxon>Neocallimastigales</taxon>
        <taxon>Neocallimastigaceae</taxon>
        <taxon>Neocallimastix</taxon>
    </lineage>
</organism>
<evidence type="ECO:0000313" key="3">
    <source>
        <dbReference type="Proteomes" id="UP000193920"/>
    </source>
</evidence>
<dbReference type="PANTHER" id="PTHR11158">
    <property type="entry name" value="MSF1/PX19 RELATED"/>
    <property type="match status" value="1"/>
</dbReference>
<accession>A0A1Y2ETS6</accession>
<feature type="domain" description="PRELI/MSF1" evidence="1">
    <location>
        <begin position="1"/>
        <end position="174"/>
    </location>
</feature>
<dbReference type="InterPro" id="IPR006797">
    <property type="entry name" value="PRELI/MSF1_dom"/>
</dbReference>
<dbReference type="InterPro" id="IPR037365">
    <property type="entry name" value="Slowmo/Ups"/>
</dbReference>
<dbReference type="GO" id="GO:0005758">
    <property type="term" value="C:mitochondrial intermembrane space"/>
    <property type="evidence" value="ECO:0007669"/>
    <property type="project" value="InterPro"/>
</dbReference>
<keyword evidence="3" id="KW-1185">Reference proteome</keyword>
<reference evidence="2 3" key="1">
    <citation type="submission" date="2016-08" db="EMBL/GenBank/DDBJ databases">
        <title>A Parts List for Fungal Cellulosomes Revealed by Comparative Genomics.</title>
        <authorList>
            <consortium name="DOE Joint Genome Institute"/>
            <person name="Haitjema C.H."/>
            <person name="Gilmore S.P."/>
            <person name="Henske J.K."/>
            <person name="Solomon K.V."/>
            <person name="De Groot R."/>
            <person name="Kuo A."/>
            <person name="Mondo S.J."/>
            <person name="Salamov A.A."/>
            <person name="Labutti K."/>
            <person name="Zhao Z."/>
            <person name="Chiniquy J."/>
            <person name="Barry K."/>
            <person name="Brewer H.M."/>
            <person name="Purvine S.O."/>
            <person name="Wright A.T."/>
            <person name="Boxma B."/>
            <person name="Van Alen T."/>
            <person name="Hackstein J.H."/>
            <person name="Baker S.E."/>
            <person name="Grigoriev I.V."/>
            <person name="O'Malley M.A."/>
        </authorList>
    </citation>
    <scope>NUCLEOTIDE SEQUENCE [LARGE SCALE GENOMIC DNA]</scope>
    <source>
        <strain evidence="2 3">G1</strain>
    </source>
</reference>
<protein>
    <submittedName>
        <fullName evidence="2">MSF1-domain-containing protein</fullName>
    </submittedName>
</protein>
<dbReference type="AlphaFoldDB" id="A0A1Y2ETS6"/>